<dbReference type="AlphaFoldDB" id="W8AV43"/>
<reference evidence="1" key="2">
    <citation type="journal article" date="2014" name="BMC Genomics">
        <title>A genomic perspective to assessing quality of mass-reared SIT flies used in Mediterranean fruit fly (Ceratitis capitata) eradication in California.</title>
        <authorList>
            <person name="Calla B."/>
            <person name="Hall B."/>
            <person name="Hou S."/>
            <person name="Geib S.M."/>
        </authorList>
    </citation>
    <scope>NUCLEOTIDE SEQUENCE</scope>
</reference>
<protein>
    <submittedName>
        <fullName evidence="1">Uncharacterized protein</fullName>
    </submittedName>
</protein>
<reference evidence="1" key="1">
    <citation type="submission" date="2013-07" db="EMBL/GenBank/DDBJ databases">
        <authorList>
            <person name="Geib S."/>
        </authorList>
    </citation>
    <scope>NUCLEOTIDE SEQUENCE</scope>
</reference>
<dbReference type="EMBL" id="GAMC01018052">
    <property type="protein sequence ID" value="JAB88503.1"/>
    <property type="molecule type" value="mRNA"/>
</dbReference>
<proteinExistence type="evidence at transcript level"/>
<organism evidence="1">
    <name type="scientific">Ceratitis capitata</name>
    <name type="common">Mediterranean fruit fly</name>
    <name type="synonym">Tephritis capitata</name>
    <dbReference type="NCBI Taxonomy" id="7213"/>
    <lineage>
        <taxon>Eukaryota</taxon>
        <taxon>Metazoa</taxon>
        <taxon>Ecdysozoa</taxon>
        <taxon>Arthropoda</taxon>
        <taxon>Hexapoda</taxon>
        <taxon>Insecta</taxon>
        <taxon>Pterygota</taxon>
        <taxon>Neoptera</taxon>
        <taxon>Endopterygota</taxon>
        <taxon>Diptera</taxon>
        <taxon>Brachycera</taxon>
        <taxon>Muscomorpha</taxon>
        <taxon>Tephritoidea</taxon>
        <taxon>Tephritidae</taxon>
        <taxon>Ceratitis</taxon>
        <taxon>Ceratitis</taxon>
    </lineage>
</organism>
<accession>W8AV43</accession>
<sequence>RSGGDSVNCKYEHAPTAKDCPARVKAYIIKRTMTLENGTYREAQKKITNILREPIPSFTPDQNYNNCKNQNETAAYIHKILPYSHVTRNNNNNRRREELMQPTP</sequence>
<evidence type="ECO:0000313" key="1">
    <source>
        <dbReference type="EMBL" id="JAB88503.1"/>
    </source>
</evidence>
<feature type="non-terminal residue" evidence="1">
    <location>
        <position position="1"/>
    </location>
</feature>
<name>W8AV43_CERCA</name>